<dbReference type="EMBL" id="CADIJQ010000001">
    <property type="protein sequence ID" value="CAB3663004.1"/>
    <property type="molecule type" value="Genomic_DNA"/>
</dbReference>
<dbReference type="Pfam" id="PF19994">
    <property type="entry name" value="GASH"/>
    <property type="match status" value="1"/>
</dbReference>
<organism evidence="2 3">
    <name type="scientific">Achromobacter kerstersii</name>
    <dbReference type="NCBI Taxonomy" id="1353890"/>
    <lineage>
        <taxon>Bacteria</taxon>
        <taxon>Pseudomonadati</taxon>
        <taxon>Pseudomonadota</taxon>
        <taxon>Betaproteobacteria</taxon>
        <taxon>Burkholderiales</taxon>
        <taxon>Alcaligenaceae</taxon>
        <taxon>Achromobacter</taxon>
    </lineage>
</organism>
<protein>
    <recommendedName>
        <fullName evidence="1">GTPase-associated system helical domain-containing protein</fullName>
    </recommendedName>
</protein>
<accession>A0A6S7ABG1</accession>
<dbReference type="Proteomes" id="UP000494269">
    <property type="component" value="Unassembled WGS sequence"/>
</dbReference>
<evidence type="ECO:0000259" key="1">
    <source>
        <dbReference type="Pfam" id="PF19994"/>
    </source>
</evidence>
<dbReference type="RefSeq" id="WP_175168768.1">
    <property type="nucleotide sequence ID" value="NZ_CADIJQ010000001.1"/>
</dbReference>
<evidence type="ECO:0000313" key="3">
    <source>
        <dbReference type="Proteomes" id="UP000494269"/>
    </source>
</evidence>
<sequence length="356" mass="38499">MENLAAHMRITGTPVSNDDVDTRRLAIKDISGEWRKGKKIGQSLATAAGIAQALHGEVPSATFGAEVQMAVQAHASAFLYEESPFEVGIVGGMAFLGIAKEKPRATNEWMTAEILCAAVWSALSYQQPLAETKREMLRSEVLKAAGEYVALAADASRARSQVDDFAALVITLAAPEKEEGETEVDSEAMATASSNFAKATLATITALRRNAALDREELDFLWWAQLNHSRLLGKQLASLAEPVRLVAAGIEGASHLRRLPCEVHRDIVLKTLDKDPELDLKKLLTTIGAEREKISAQYVDGLATEWPTIFPLLNALVTGRSDGPEHAVKRRASEWGARALLEAGMVRYFGAGAAKL</sequence>
<gene>
    <name evidence="2" type="ORF">LMG3441_00660</name>
</gene>
<dbReference type="InterPro" id="IPR045523">
    <property type="entry name" value="GASH"/>
</dbReference>
<feature type="domain" description="GTPase-associated system helical" evidence="1">
    <location>
        <begin position="1"/>
        <end position="345"/>
    </location>
</feature>
<dbReference type="AlphaFoldDB" id="A0A6S7ABG1"/>
<proteinExistence type="predicted"/>
<keyword evidence="3" id="KW-1185">Reference proteome</keyword>
<reference evidence="2 3" key="1">
    <citation type="submission" date="2020-04" db="EMBL/GenBank/DDBJ databases">
        <authorList>
            <person name="De Canck E."/>
        </authorList>
    </citation>
    <scope>NUCLEOTIDE SEQUENCE [LARGE SCALE GENOMIC DNA]</scope>
    <source>
        <strain evidence="2 3">LMG 3441</strain>
    </source>
</reference>
<evidence type="ECO:0000313" key="2">
    <source>
        <dbReference type="EMBL" id="CAB3663004.1"/>
    </source>
</evidence>
<name>A0A6S7ABG1_9BURK</name>